<evidence type="ECO:0000313" key="3">
    <source>
        <dbReference type="EMBL" id="OEV35098.1"/>
    </source>
</evidence>
<dbReference type="InterPro" id="IPR010427">
    <property type="entry name" value="DUF1023"/>
</dbReference>
<dbReference type="OrthoDB" id="5969911at2"/>
<comment type="caution">
    <text evidence="3">The sequence shown here is derived from an EMBL/GenBank/DDBJ whole genome shotgun (WGS) entry which is preliminary data.</text>
</comment>
<reference evidence="4" key="4">
    <citation type="submission" date="2016-08" db="EMBL/GenBank/DDBJ databases">
        <title>Sequencing, assembly and comparative genomics of S. aureofaciens ATCC 10762.</title>
        <authorList>
            <person name="Gradnigo J.S."/>
            <person name="Johnson N."/>
            <person name="Somerville G.A."/>
        </authorList>
    </citation>
    <scope>NUCLEOTIDE SEQUENCE [LARGE SCALE GENOMIC DNA]</scope>
    <source>
        <strain evidence="4">ATCC 10762 / DSM 40127 / CCM 3239 / JCM 4008 / LMG 5968 / NBRC 12843 / NCIMB 8234 / A-377</strain>
    </source>
</reference>
<dbReference type="EMBL" id="BMUB01000006">
    <property type="protein sequence ID" value="GGU76402.1"/>
    <property type="molecule type" value="Genomic_DNA"/>
</dbReference>
<evidence type="ECO:0000259" key="1">
    <source>
        <dbReference type="Pfam" id="PF06259"/>
    </source>
</evidence>
<dbReference type="KEGG" id="kau:B6264_08210"/>
<feature type="domain" description="DUF1023" evidence="1">
    <location>
        <begin position="302"/>
        <end position="469"/>
    </location>
</feature>
<evidence type="ECO:0000313" key="2">
    <source>
        <dbReference type="EMBL" id="GGU76402.1"/>
    </source>
</evidence>
<reference evidence="2" key="5">
    <citation type="submission" date="2020-09" db="EMBL/GenBank/DDBJ databases">
        <authorList>
            <person name="Sun Q."/>
            <person name="Ohkuma M."/>
        </authorList>
    </citation>
    <scope>NUCLEOTIDE SEQUENCE</scope>
    <source>
        <strain evidence="2">JCM 4434</strain>
    </source>
</reference>
<keyword evidence="4" id="KW-1185">Reference proteome</keyword>
<dbReference type="RefSeq" id="WP_050366600.1">
    <property type="nucleotide sequence ID" value="NZ_BMUB01000006.1"/>
</dbReference>
<reference evidence="3" key="3">
    <citation type="submission" date="2016-08" db="EMBL/GenBank/DDBJ databases">
        <title>Sequencing, Assembly and Comparative Genomics of S. aureofaciens ATCC 10762.</title>
        <authorList>
            <person name="Gradnigo J.S."/>
            <person name="Johnson N."/>
            <person name="Somerville G.A."/>
        </authorList>
    </citation>
    <scope>NUCLEOTIDE SEQUENCE [LARGE SCALE GENOMIC DNA]</scope>
    <source>
        <strain evidence="3">ATCC 10762</strain>
    </source>
</reference>
<dbReference type="Proteomes" id="UP000610124">
    <property type="component" value="Unassembled WGS sequence"/>
</dbReference>
<organism evidence="3 4">
    <name type="scientific">Kitasatospora aureofaciens</name>
    <name type="common">Streptomyces aureofaciens</name>
    <dbReference type="NCBI Taxonomy" id="1894"/>
    <lineage>
        <taxon>Bacteria</taxon>
        <taxon>Bacillati</taxon>
        <taxon>Actinomycetota</taxon>
        <taxon>Actinomycetes</taxon>
        <taxon>Kitasatosporales</taxon>
        <taxon>Streptomycetaceae</taxon>
        <taxon>Kitasatospora</taxon>
    </lineage>
</organism>
<accession>A0A1E7N326</accession>
<reference evidence="2" key="1">
    <citation type="journal article" date="2014" name="Int. J. Syst. Evol. Microbiol.">
        <title>Complete genome sequence of Corynebacterium casei LMG S-19264T (=DSM 44701T), isolated from a smear-ripened cheese.</title>
        <authorList>
            <consortium name="US DOE Joint Genome Institute (JGI-PGF)"/>
            <person name="Walter F."/>
            <person name="Albersmeier A."/>
            <person name="Kalinowski J."/>
            <person name="Ruckert C."/>
        </authorList>
    </citation>
    <scope>NUCLEOTIDE SEQUENCE</scope>
    <source>
        <strain evidence="2">JCM 4434</strain>
    </source>
</reference>
<dbReference type="AlphaFoldDB" id="A0A1E7N326"/>
<dbReference type="Proteomes" id="UP000037395">
    <property type="component" value="Unassembled WGS sequence"/>
</dbReference>
<sequence>MDLATLRDTDLSHLYAAADAYDRLHGSFGQHMDEWRDGVDGRIAAADWSGPCADAARPALRRSTGELRAAHSEIGQIGRSIRSGADALALAQSALRTALTDAQTAGMSVDAHGAVSWPPGSYADQHDPEYRKSCERTAGALAIRISTALTEAGTVDQALAARLRHYVRRAQDGTGLDSASAVRDRLDPALTPDDLLLGSVPKADAPPAEVNAWWNALPADRQQWLVHEHPDLLGNRDGVPAVVRNQANRILLPELIAACEKGWPSSDPHHSLKLNGYRRIAERLRRTDGTEPPVLLLGIGGEGQGRGIISFGNPDTAQDVTSLVGGLGTTLQRIGGGDADRARAVYDAARRADPTRSTASIAWLGYDAPLSFPEACDASRARGGVDAYRRFLEGQRVTHQGAPAHVTAEGHSFGSLLVGLAAKRPTGIAADDVILVGSPGTGAFHASELSVGADHTYVGAASWDHISHLGWYARDPAGSGFGAHRFAVDGGSPDFTAHSSYWDDGPGEHRTSVDNIGRIVSGHGGRITTAAGRHD</sequence>
<dbReference type="EMBL" id="JPRF03000039">
    <property type="protein sequence ID" value="OEV35098.1"/>
    <property type="molecule type" value="Genomic_DNA"/>
</dbReference>
<evidence type="ECO:0000313" key="4">
    <source>
        <dbReference type="Proteomes" id="UP000037395"/>
    </source>
</evidence>
<proteinExistence type="predicted"/>
<dbReference type="GeneID" id="97486101"/>
<reference evidence="3 4" key="2">
    <citation type="submission" date="2014-07" db="EMBL/GenBank/DDBJ databases">
        <authorList>
            <person name="Zhang J.E."/>
            <person name="Yang H."/>
            <person name="Guo J."/>
            <person name="Deng Z."/>
            <person name="Luo H."/>
            <person name="Luo M."/>
            <person name="Zhao B."/>
        </authorList>
    </citation>
    <scope>NUCLEOTIDE SEQUENCE [LARGE SCALE GENOMIC DNA]</scope>
    <source>
        <strain evidence="3">ATCC 10762</strain>
        <strain evidence="4">ATCC 10762 / DSM 40127 / CCM 3239 / JCM 4008 / LMG 5968 / NBRC 12843 / NCIMB 8234 / A-377</strain>
    </source>
</reference>
<name>A0A1E7N326_KITAU</name>
<protein>
    <recommendedName>
        <fullName evidence="1">DUF1023 domain-containing protein</fullName>
    </recommendedName>
</protein>
<dbReference type="Pfam" id="PF06259">
    <property type="entry name" value="Abhydrolase_8"/>
    <property type="match status" value="1"/>
</dbReference>
<accession>A0A8H9HP87</accession>
<gene>
    <name evidence="2" type="ORF">GCM10010502_30180</name>
    <name evidence="3" type="ORF">HS99_0034120</name>
</gene>